<evidence type="ECO:0000259" key="1">
    <source>
        <dbReference type="Pfam" id="PF01844"/>
    </source>
</evidence>
<dbReference type="Pfam" id="PF01844">
    <property type="entry name" value="HNH"/>
    <property type="match status" value="1"/>
</dbReference>
<reference evidence="2 3" key="1">
    <citation type="submission" date="2019-08" db="EMBL/GenBank/DDBJ databases">
        <title>In-depth cultivation of the pig gut microbiome towards novel bacterial diversity and tailored functional studies.</title>
        <authorList>
            <person name="Wylensek D."/>
            <person name="Hitch T.C.A."/>
            <person name="Clavel T."/>
        </authorList>
    </citation>
    <scope>NUCLEOTIDE SEQUENCE [LARGE SCALE GENOMIC DNA]</scope>
    <source>
        <strain evidence="2 3">WCA-693-APC-5D-A</strain>
    </source>
</reference>
<dbReference type="AlphaFoldDB" id="A0A6I2UHF9"/>
<sequence length="283" mass="32180">MNDLVTTIDDREAVTSSRVVATAFEKRHDNVLRDIRGLLKIEDTQGMFYKTTYINKQNGQKYTEYLMNRDGFAILVMGFTGAKALEWKMKFLNQFNAMESVIRQHGLEGKVQKSLDAISDLRKQLKDSGILREYIAPHHFFDHLAARWKEATHRERIRDFYDDIGSYAGVNVPYSNMINITVKDWLLNHVGLSTIEELVIGLETHTITYSNRGKPVSKHGVFGNKTEWTKIVNEFGGRCAYCGAEGTPLIAEHIISQSALSKDHPEKVDLIGNIIPACQQCNR</sequence>
<dbReference type="NCBIfam" id="TIGR02681">
    <property type="entry name" value="phage_pRha"/>
    <property type="match status" value="1"/>
</dbReference>
<dbReference type="GeneID" id="96778120"/>
<dbReference type="Proteomes" id="UP000433181">
    <property type="component" value="Unassembled WGS sequence"/>
</dbReference>
<dbReference type="GO" id="GO:0008270">
    <property type="term" value="F:zinc ion binding"/>
    <property type="evidence" value="ECO:0007669"/>
    <property type="project" value="InterPro"/>
</dbReference>
<dbReference type="RefSeq" id="WP_154406362.1">
    <property type="nucleotide sequence ID" value="NZ_VUNR01000005.1"/>
</dbReference>
<proteinExistence type="predicted"/>
<dbReference type="CDD" id="cd00085">
    <property type="entry name" value="HNHc"/>
    <property type="match status" value="1"/>
</dbReference>
<protein>
    <recommendedName>
        <fullName evidence="1">HNH domain-containing protein</fullName>
    </recommendedName>
</protein>
<dbReference type="EMBL" id="VUNR01000005">
    <property type="protein sequence ID" value="MSU08206.1"/>
    <property type="molecule type" value="Genomic_DNA"/>
</dbReference>
<dbReference type="InterPro" id="IPR014054">
    <property type="entry name" value="Phage_regulatory_Rha"/>
</dbReference>
<dbReference type="Gene3D" id="1.10.30.50">
    <property type="match status" value="1"/>
</dbReference>
<evidence type="ECO:0000313" key="2">
    <source>
        <dbReference type="EMBL" id="MSU08206.1"/>
    </source>
</evidence>
<dbReference type="GO" id="GO:0003676">
    <property type="term" value="F:nucleic acid binding"/>
    <property type="evidence" value="ECO:0007669"/>
    <property type="project" value="InterPro"/>
</dbReference>
<dbReference type="InterPro" id="IPR002711">
    <property type="entry name" value="HNH"/>
</dbReference>
<keyword evidence="3" id="KW-1185">Reference proteome</keyword>
<dbReference type="GO" id="GO:0004519">
    <property type="term" value="F:endonuclease activity"/>
    <property type="evidence" value="ECO:0007669"/>
    <property type="project" value="InterPro"/>
</dbReference>
<gene>
    <name evidence="2" type="ORF">FYJ84_04260</name>
</gene>
<feature type="domain" description="HNH" evidence="1">
    <location>
        <begin position="239"/>
        <end position="283"/>
    </location>
</feature>
<dbReference type="InterPro" id="IPR003615">
    <property type="entry name" value="HNH_nuc"/>
</dbReference>
<organism evidence="2 3">
    <name type="scientific">Anaerovibrio slackiae</name>
    <dbReference type="NCBI Taxonomy" id="2652309"/>
    <lineage>
        <taxon>Bacteria</taxon>
        <taxon>Bacillati</taxon>
        <taxon>Bacillota</taxon>
        <taxon>Negativicutes</taxon>
        <taxon>Selenomonadales</taxon>
        <taxon>Selenomonadaceae</taxon>
        <taxon>Anaerovibrio</taxon>
    </lineage>
</organism>
<dbReference type="Pfam" id="PF09669">
    <property type="entry name" value="Phage_pRha"/>
    <property type="match status" value="1"/>
</dbReference>
<name>A0A6I2UHF9_9FIRM</name>
<evidence type="ECO:0000313" key="3">
    <source>
        <dbReference type="Proteomes" id="UP000433181"/>
    </source>
</evidence>
<comment type="caution">
    <text evidence="2">The sequence shown here is derived from an EMBL/GenBank/DDBJ whole genome shotgun (WGS) entry which is preliminary data.</text>
</comment>
<accession>A0A6I2UHF9</accession>